<proteinExistence type="predicted"/>
<protein>
    <submittedName>
        <fullName evidence="2">Uncharacterized protein</fullName>
    </submittedName>
</protein>
<accession>A0ABD5Y5L3</accession>
<dbReference type="EMBL" id="JBHTAS010000001">
    <property type="protein sequence ID" value="MFC7140792.1"/>
    <property type="molecule type" value="Genomic_DNA"/>
</dbReference>
<organism evidence="2 3">
    <name type="scientific">Halosimplex aquaticum</name>
    <dbReference type="NCBI Taxonomy" id="3026162"/>
    <lineage>
        <taxon>Archaea</taxon>
        <taxon>Methanobacteriati</taxon>
        <taxon>Methanobacteriota</taxon>
        <taxon>Stenosarchaea group</taxon>
        <taxon>Halobacteria</taxon>
        <taxon>Halobacteriales</taxon>
        <taxon>Haloarculaceae</taxon>
        <taxon>Halosimplex</taxon>
    </lineage>
</organism>
<evidence type="ECO:0000313" key="3">
    <source>
        <dbReference type="Proteomes" id="UP001596432"/>
    </source>
</evidence>
<keyword evidence="3" id="KW-1185">Reference proteome</keyword>
<dbReference type="AlphaFoldDB" id="A0ABD5Y5L3"/>
<keyword evidence="1" id="KW-0812">Transmembrane</keyword>
<name>A0ABD5Y5L3_9EURY</name>
<dbReference type="RefSeq" id="WP_274321883.1">
    <property type="nucleotide sequence ID" value="NZ_CP118158.1"/>
</dbReference>
<dbReference type="GeneID" id="78821098"/>
<reference evidence="2 3" key="1">
    <citation type="journal article" date="2019" name="Int. J. Syst. Evol. Microbiol.">
        <title>The Global Catalogue of Microorganisms (GCM) 10K type strain sequencing project: providing services to taxonomists for standard genome sequencing and annotation.</title>
        <authorList>
            <consortium name="The Broad Institute Genomics Platform"/>
            <consortium name="The Broad Institute Genome Sequencing Center for Infectious Disease"/>
            <person name="Wu L."/>
            <person name="Ma J."/>
        </authorList>
    </citation>
    <scope>NUCLEOTIDE SEQUENCE [LARGE SCALE GENOMIC DNA]</scope>
    <source>
        <strain evidence="2 3">XZYJT29</strain>
    </source>
</reference>
<gene>
    <name evidence="2" type="ORF">ACFQMA_13290</name>
</gene>
<sequence>METERKLNVGLFALLAVGTVALVTDPTFPTAAVFVASTAVYVTAVRFWYDVTGRNPYE</sequence>
<dbReference type="Proteomes" id="UP001596432">
    <property type="component" value="Unassembled WGS sequence"/>
</dbReference>
<keyword evidence="1" id="KW-1133">Transmembrane helix</keyword>
<feature type="transmembrane region" description="Helical" evidence="1">
    <location>
        <begin position="7"/>
        <end position="24"/>
    </location>
</feature>
<evidence type="ECO:0000256" key="1">
    <source>
        <dbReference type="SAM" id="Phobius"/>
    </source>
</evidence>
<comment type="caution">
    <text evidence="2">The sequence shown here is derived from an EMBL/GenBank/DDBJ whole genome shotgun (WGS) entry which is preliminary data.</text>
</comment>
<evidence type="ECO:0000313" key="2">
    <source>
        <dbReference type="EMBL" id="MFC7140792.1"/>
    </source>
</evidence>
<feature type="transmembrane region" description="Helical" evidence="1">
    <location>
        <begin position="30"/>
        <end position="49"/>
    </location>
</feature>
<keyword evidence="1" id="KW-0472">Membrane</keyword>